<proteinExistence type="predicted"/>
<dbReference type="EMBL" id="JBHUOL010000018">
    <property type="protein sequence ID" value="MFD2909510.1"/>
    <property type="molecule type" value="Genomic_DNA"/>
</dbReference>
<gene>
    <name evidence="1" type="ORF">ACFSX9_12290</name>
</gene>
<dbReference type="RefSeq" id="WP_379808088.1">
    <property type="nucleotide sequence ID" value="NZ_JBHUOL010000018.1"/>
</dbReference>
<accession>A0ABW5Z9F8</accession>
<comment type="caution">
    <text evidence="1">The sequence shown here is derived from an EMBL/GenBank/DDBJ whole genome shotgun (WGS) entry which is preliminary data.</text>
</comment>
<protein>
    <submittedName>
        <fullName evidence="1">Uncharacterized protein</fullName>
    </submittedName>
</protein>
<keyword evidence="2" id="KW-1185">Reference proteome</keyword>
<dbReference type="Proteomes" id="UP001597549">
    <property type="component" value="Unassembled WGS sequence"/>
</dbReference>
<evidence type="ECO:0000313" key="2">
    <source>
        <dbReference type="Proteomes" id="UP001597549"/>
    </source>
</evidence>
<name>A0ABW5Z9F8_9FLAO</name>
<sequence>MKELPDFEIKQNGEISKEFLSQNIYTFKDATVFIKKMKYGRNENKSDLKTIFSDNCGTCSTKHSILKKLADENNYSEIKLILGIFKMNSLNTYEIRETLKINRLEYIPEAHNYLKYKNEIYDFTKTDSKPSDFENELLEEIEILPNQITTYKVDYHKAYLEKWLNENRKIEFTLNDIWKVREECIKNLTEE</sequence>
<organism evidence="1 2">
    <name type="scientific">Flavobacterium ardleyense</name>
    <dbReference type="NCBI Taxonomy" id="2038737"/>
    <lineage>
        <taxon>Bacteria</taxon>
        <taxon>Pseudomonadati</taxon>
        <taxon>Bacteroidota</taxon>
        <taxon>Flavobacteriia</taxon>
        <taxon>Flavobacteriales</taxon>
        <taxon>Flavobacteriaceae</taxon>
        <taxon>Flavobacterium</taxon>
    </lineage>
</organism>
<reference evidence="2" key="1">
    <citation type="journal article" date="2019" name="Int. J. Syst. Evol. Microbiol.">
        <title>The Global Catalogue of Microorganisms (GCM) 10K type strain sequencing project: providing services to taxonomists for standard genome sequencing and annotation.</title>
        <authorList>
            <consortium name="The Broad Institute Genomics Platform"/>
            <consortium name="The Broad Institute Genome Sequencing Center for Infectious Disease"/>
            <person name="Wu L."/>
            <person name="Ma J."/>
        </authorList>
    </citation>
    <scope>NUCLEOTIDE SEQUENCE [LARGE SCALE GENOMIC DNA]</scope>
    <source>
        <strain evidence="2">KCTC 52644</strain>
    </source>
</reference>
<evidence type="ECO:0000313" key="1">
    <source>
        <dbReference type="EMBL" id="MFD2909510.1"/>
    </source>
</evidence>